<evidence type="ECO:0000256" key="1">
    <source>
        <dbReference type="SAM" id="Phobius"/>
    </source>
</evidence>
<keyword evidence="3" id="KW-1185">Reference proteome</keyword>
<keyword evidence="1" id="KW-1133">Transmembrane helix</keyword>
<organism evidence="2 3">
    <name type="scientific">Paenibacillus taihuensis</name>
    <dbReference type="NCBI Taxonomy" id="1156355"/>
    <lineage>
        <taxon>Bacteria</taxon>
        <taxon>Bacillati</taxon>
        <taxon>Bacillota</taxon>
        <taxon>Bacilli</taxon>
        <taxon>Bacillales</taxon>
        <taxon>Paenibacillaceae</taxon>
        <taxon>Paenibacillus</taxon>
    </lineage>
</organism>
<keyword evidence="1" id="KW-0812">Transmembrane</keyword>
<feature type="transmembrane region" description="Helical" evidence="1">
    <location>
        <begin position="7"/>
        <end position="26"/>
    </location>
</feature>
<sequence length="61" mass="6787">MILKKINIVKFALDLVMGVMFILFFSDGRMENGTSSSAMPMSLWNLKTSPVGLLHSLPTRT</sequence>
<keyword evidence="1" id="KW-0472">Membrane</keyword>
<proteinExistence type="predicted"/>
<name>A0A3D9RRU0_9BACL</name>
<reference evidence="2 3" key="1">
    <citation type="submission" date="2018-08" db="EMBL/GenBank/DDBJ databases">
        <title>Genomic Encyclopedia of Type Strains, Phase III (KMG-III): the genomes of soil and plant-associated and newly described type strains.</title>
        <authorList>
            <person name="Whitman W."/>
        </authorList>
    </citation>
    <scope>NUCLEOTIDE SEQUENCE [LARGE SCALE GENOMIC DNA]</scope>
    <source>
        <strain evidence="2 3">CGMCC 1.10966</strain>
    </source>
</reference>
<accession>A0A3D9RRU0</accession>
<dbReference type="AlphaFoldDB" id="A0A3D9RRU0"/>
<gene>
    <name evidence="2" type="ORF">A8990_12581</name>
</gene>
<protein>
    <submittedName>
        <fullName evidence="2">Uncharacterized protein</fullName>
    </submittedName>
</protein>
<comment type="caution">
    <text evidence="2">The sequence shown here is derived from an EMBL/GenBank/DDBJ whole genome shotgun (WGS) entry which is preliminary data.</text>
</comment>
<evidence type="ECO:0000313" key="2">
    <source>
        <dbReference type="EMBL" id="REE78684.1"/>
    </source>
</evidence>
<dbReference type="Proteomes" id="UP000256304">
    <property type="component" value="Unassembled WGS sequence"/>
</dbReference>
<dbReference type="EMBL" id="QTTN01000025">
    <property type="protein sequence ID" value="REE78684.1"/>
    <property type="molecule type" value="Genomic_DNA"/>
</dbReference>
<evidence type="ECO:0000313" key="3">
    <source>
        <dbReference type="Proteomes" id="UP000256304"/>
    </source>
</evidence>